<dbReference type="AlphaFoldDB" id="A0A3L7K1F1"/>
<reference evidence="2 3" key="1">
    <citation type="submission" date="2018-10" db="EMBL/GenBank/DDBJ databases">
        <title>Falsibacillus sp. genome draft.</title>
        <authorList>
            <person name="Shi S."/>
        </authorList>
    </citation>
    <scope>NUCLEOTIDE SEQUENCE [LARGE SCALE GENOMIC DNA]</scope>
    <source>
        <strain evidence="2 3">GY 10110</strain>
    </source>
</reference>
<proteinExistence type="predicted"/>
<sequence>MISDGINLKSDGKNRKSDGIFSKHDGIHHPSQKQSLFIRSFKPQSTHHRFYLTEETWKWRANSQESGYQEKVFPRKRPWTNGGGGIGSEWPLGDRHQRARVYL</sequence>
<protein>
    <submittedName>
        <fullName evidence="2">Uncharacterized protein</fullName>
    </submittedName>
</protein>
<dbReference type="EMBL" id="RCVZ01000009">
    <property type="protein sequence ID" value="RLQ94492.1"/>
    <property type="molecule type" value="Genomic_DNA"/>
</dbReference>
<dbReference type="Proteomes" id="UP000276770">
    <property type="component" value="Unassembled WGS sequence"/>
</dbReference>
<name>A0A3L7K1F1_9BACI</name>
<accession>A0A3L7K1F1</accession>
<gene>
    <name evidence="2" type="ORF">D9X91_13180</name>
</gene>
<feature type="compositionally biased region" description="Basic and acidic residues" evidence="1">
    <location>
        <begin position="10"/>
        <end position="28"/>
    </location>
</feature>
<evidence type="ECO:0000313" key="2">
    <source>
        <dbReference type="EMBL" id="RLQ94492.1"/>
    </source>
</evidence>
<evidence type="ECO:0000313" key="3">
    <source>
        <dbReference type="Proteomes" id="UP000276770"/>
    </source>
</evidence>
<organism evidence="2 3">
    <name type="scientific">Falsibacillus albus</name>
    <dbReference type="NCBI Taxonomy" id="2478915"/>
    <lineage>
        <taxon>Bacteria</taxon>
        <taxon>Bacillati</taxon>
        <taxon>Bacillota</taxon>
        <taxon>Bacilli</taxon>
        <taxon>Bacillales</taxon>
        <taxon>Bacillaceae</taxon>
        <taxon>Falsibacillus</taxon>
    </lineage>
</organism>
<evidence type="ECO:0000256" key="1">
    <source>
        <dbReference type="SAM" id="MobiDB-lite"/>
    </source>
</evidence>
<keyword evidence="3" id="KW-1185">Reference proteome</keyword>
<comment type="caution">
    <text evidence="2">The sequence shown here is derived from an EMBL/GenBank/DDBJ whole genome shotgun (WGS) entry which is preliminary data.</text>
</comment>
<feature type="region of interest" description="Disordered" evidence="1">
    <location>
        <begin position="1"/>
        <end position="28"/>
    </location>
</feature>